<evidence type="ECO:0000313" key="4">
    <source>
        <dbReference type="Proteomes" id="UP000038045"/>
    </source>
</evidence>
<organism evidence="4 5">
    <name type="scientific">Parastrongyloides trichosuri</name>
    <name type="common">Possum-specific nematode worm</name>
    <dbReference type="NCBI Taxonomy" id="131310"/>
    <lineage>
        <taxon>Eukaryota</taxon>
        <taxon>Metazoa</taxon>
        <taxon>Ecdysozoa</taxon>
        <taxon>Nematoda</taxon>
        <taxon>Chromadorea</taxon>
        <taxon>Rhabditida</taxon>
        <taxon>Tylenchina</taxon>
        <taxon>Panagrolaimomorpha</taxon>
        <taxon>Strongyloidoidea</taxon>
        <taxon>Strongyloididae</taxon>
        <taxon>Parastrongyloides</taxon>
    </lineage>
</organism>
<keyword evidence="2" id="KW-0812">Transmembrane</keyword>
<feature type="transmembrane region" description="Helical" evidence="2">
    <location>
        <begin position="613"/>
        <end position="637"/>
    </location>
</feature>
<dbReference type="Proteomes" id="UP000038045">
    <property type="component" value="Unplaced"/>
</dbReference>
<evidence type="ECO:0000256" key="3">
    <source>
        <dbReference type="SAM" id="SignalP"/>
    </source>
</evidence>
<dbReference type="AlphaFoldDB" id="A0A0N4ZKD7"/>
<keyword evidence="2" id="KW-1133">Transmembrane helix</keyword>
<sequence length="725" mass="83365">MYVSWFQKTIFFISLLAIVTSKDFNEYPCKSSSNGKISSIGYILTDDKSFTYGGHVFRIKQDLEEVNLKVYKNSPPQKVGKFTLKNIPAVLAHIDDVLNSDFLGHGTGIYFGICPSTTSTTSIYYPYGYTNNLSVRNYDFPTRCSLWHCEMGLYIQKKDTTKFSLLDQKSVDYVFFIGFKNRKDRKPFLLDQFTYGKLQFYLYACPYYNWVAKLSLTGFEPSPYLENDNGFLHRVDESRHIFTPIYQRKKSDGYFICGEIVQPDQLERIPVGYGITYDANLKLSSILVNNNYKSTACNDIKLSPEFTFSYSPEGLNFEDQNAFMRYMGKKMRFYSGQYLMGYNLEEIKSIAFGDGGGSSLQGLFERDKKVVKPSCIKKVLDVNATLRFKFNSKVLPQKKYNIRGKKVEYLTMKKIKSSDKYVVGCHAVPDDYLEDERFEDFYLYRYRTKLHKGRFFKGKKNMKNIQFLNGQQHPYEIYGYFHCLLDVNKKIDYIKASEFFIIPDSQVNVVEIVEASAIPSTDTACNMTILEIADLKEMNVQEPGEGIVHFKYAKEKFSDYGGYRIYRKLEGVNANGTVIECYYTAFGKDFMKVKKIIIFDSAKLRSELKKRNIIIGVISVVSIIILILLVIITLYTFTRIKNKKRSNLFSLASSTSSASSFSRSSTPTPKMDTTRNKANESKNKSKTAKNSTNMKHILSRSTYKSGPKTKYGSSTSNSSQKNYKF</sequence>
<proteinExistence type="predicted"/>
<reference evidence="5" key="1">
    <citation type="submission" date="2017-02" db="UniProtKB">
        <authorList>
            <consortium name="WormBaseParasite"/>
        </authorList>
    </citation>
    <scope>IDENTIFICATION</scope>
</reference>
<keyword evidence="3" id="KW-0732">Signal</keyword>
<feature type="chain" id="PRO_5005891853" evidence="3">
    <location>
        <begin position="22"/>
        <end position="725"/>
    </location>
</feature>
<feature type="region of interest" description="Disordered" evidence="1">
    <location>
        <begin position="657"/>
        <end position="725"/>
    </location>
</feature>
<feature type="compositionally biased region" description="Low complexity" evidence="1">
    <location>
        <begin position="657"/>
        <end position="666"/>
    </location>
</feature>
<feature type="compositionally biased region" description="Polar residues" evidence="1">
    <location>
        <begin position="711"/>
        <end position="725"/>
    </location>
</feature>
<evidence type="ECO:0000256" key="2">
    <source>
        <dbReference type="SAM" id="Phobius"/>
    </source>
</evidence>
<keyword evidence="4" id="KW-1185">Reference proteome</keyword>
<protein>
    <submittedName>
        <fullName evidence="5">Peptidase A1 domain-containing protein</fullName>
    </submittedName>
</protein>
<name>A0A0N4ZKD7_PARTI</name>
<accession>A0A0N4ZKD7</accession>
<feature type="compositionally biased region" description="Basic and acidic residues" evidence="1">
    <location>
        <begin position="672"/>
        <end position="683"/>
    </location>
</feature>
<feature type="signal peptide" evidence="3">
    <location>
        <begin position="1"/>
        <end position="21"/>
    </location>
</feature>
<dbReference type="WBParaSite" id="PTRK_0000857000.1">
    <property type="protein sequence ID" value="PTRK_0000857000.1"/>
    <property type="gene ID" value="PTRK_0000857000"/>
</dbReference>
<dbReference type="STRING" id="131310.A0A0N4ZKD7"/>
<evidence type="ECO:0000256" key="1">
    <source>
        <dbReference type="SAM" id="MobiDB-lite"/>
    </source>
</evidence>
<evidence type="ECO:0000313" key="5">
    <source>
        <dbReference type="WBParaSite" id="PTRK_0000857000.1"/>
    </source>
</evidence>
<keyword evidence="2" id="KW-0472">Membrane</keyword>